<keyword evidence="1" id="KW-0472">Membrane</keyword>
<dbReference type="Proteomes" id="UP001596203">
    <property type="component" value="Unassembled WGS sequence"/>
</dbReference>
<reference evidence="3" key="1">
    <citation type="journal article" date="2019" name="Int. J. Syst. Evol. Microbiol.">
        <title>The Global Catalogue of Microorganisms (GCM) 10K type strain sequencing project: providing services to taxonomists for standard genome sequencing and annotation.</title>
        <authorList>
            <consortium name="The Broad Institute Genomics Platform"/>
            <consortium name="The Broad Institute Genome Sequencing Center for Infectious Disease"/>
            <person name="Wu L."/>
            <person name="Ma J."/>
        </authorList>
    </citation>
    <scope>NUCLEOTIDE SEQUENCE [LARGE SCALE GENOMIC DNA]</scope>
    <source>
        <strain evidence="3">ZS-35-S2</strain>
    </source>
</reference>
<evidence type="ECO:0008006" key="4">
    <source>
        <dbReference type="Google" id="ProtNLM"/>
    </source>
</evidence>
<evidence type="ECO:0000313" key="2">
    <source>
        <dbReference type="EMBL" id="MFC6022062.1"/>
    </source>
</evidence>
<evidence type="ECO:0000256" key="1">
    <source>
        <dbReference type="SAM" id="Phobius"/>
    </source>
</evidence>
<accession>A0ABW1KLQ8</accession>
<evidence type="ECO:0000313" key="3">
    <source>
        <dbReference type="Proteomes" id="UP001596203"/>
    </source>
</evidence>
<dbReference type="RefSeq" id="WP_377431127.1">
    <property type="nucleotide sequence ID" value="NZ_JBHSPR010000054.1"/>
</dbReference>
<gene>
    <name evidence="2" type="ORF">ACFP2T_38605</name>
</gene>
<keyword evidence="1" id="KW-0812">Transmembrane</keyword>
<feature type="transmembrane region" description="Helical" evidence="1">
    <location>
        <begin position="6"/>
        <end position="28"/>
    </location>
</feature>
<dbReference type="EMBL" id="JBHSPR010000054">
    <property type="protein sequence ID" value="MFC6022062.1"/>
    <property type="molecule type" value="Genomic_DNA"/>
</dbReference>
<protein>
    <recommendedName>
        <fullName evidence="4">DUF2530 domain-containing protein</fullName>
    </recommendedName>
</protein>
<keyword evidence="3" id="KW-1185">Reference proteome</keyword>
<sequence>MSLWEAIWHIGVPLVAVVAMTVAVFVAFSDPPDKFFRPSGWQWAWVGLWLMMAGDAAVGSNRSWFERAWKGAVALLVAVAVIVAAWRNYRWRKRVRLADDSAPPVTRPSRSDA</sequence>
<comment type="caution">
    <text evidence="2">The sequence shown here is derived from an EMBL/GenBank/DDBJ whole genome shotgun (WGS) entry which is preliminary data.</text>
</comment>
<keyword evidence="1" id="KW-1133">Transmembrane helix</keyword>
<name>A0ABW1KLQ8_9ACTN</name>
<organism evidence="2 3">
    <name type="scientific">Plantactinospora solaniradicis</name>
    <dbReference type="NCBI Taxonomy" id="1723736"/>
    <lineage>
        <taxon>Bacteria</taxon>
        <taxon>Bacillati</taxon>
        <taxon>Actinomycetota</taxon>
        <taxon>Actinomycetes</taxon>
        <taxon>Micromonosporales</taxon>
        <taxon>Micromonosporaceae</taxon>
        <taxon>Plantactinospora</taxon>
    </lineage>
</organism>
<feature type="transmembrane region" description="Helical" evidence="1">
    <location>
        <begin position="71"/>
        <end position="89"/>
    </location>
</feature>
<proteinExistence type="predicted"/>